<keyword evidence="2" id="KW-1185">Reference proteome</keyword>
<proteinExistence type="predicted"/>
<comment type="caution">
    <text evidence="1">The sequence shown here is derived from an EMBL/GenBank/DDBJ whole genome shotgun (WGS) entry which is preliminary data.</text>
</comment>
<evidence type="ECO:0000313" key="1">
    <source>
        <dbReference type="EMBL" id="KAL3678800.1"/>
    </source>
</evidence>
<dbReference type="AlphaFoldDB" id="A0ABD3GL23"/>
<dbReference type="EMBL" id="JBJQOH010000007">
    <property type="protein sequence ID" value="KAL3678800.1"/>
    <property type="molecule type" value="Genomic_DNA"/>
</dbReference>
<organism evidence="1 2">
    <name type="scientific">Riccia sorocarpa</name>
    <dbReference type="NCBI Taxonomy" id="122646"/>
    <lineage>
        <taxon>Eukaryota</taxon>
        <taxon>Viridiplantae</taxon>
        <taxon>Streptophyta</taxon>
        <taxon>Embryophyta</taxon>
        <taxon>Marchantiophyta</taxon>
        <taxon>Marchantiopsida</taxon>
        <taxon>Marchantiidae</taxon>
        <taxon>Marchantiales</taxon>
        <taxon>Ricciaceae</taxon>
        <taxon>Riccia</taxon>
    </lineage>
</organism>
<protein>
    <submittedName>
        <fullName evidence="1">Uncharacterized protein</fullName>
    </submittedName>
</protein>
<evidence type="ECO:0000313" key="2">
    <source>
        <dbReference type="Proteomes" id="UP001633002"/>
    </source>
</evidence>
<dbReference type="Proteomes" id="UP001633002">
    <property type="component" value="Unassembled WGS sequence"/>
</dbReference>
<name>A0ABD3GL23_9MARC</name>
<accession>A0ABD3GL23</accession>
<reference evidence="1 2" key="1">
    <citation type="submission" date="2024-09" db="EMBL/GenBank/DDBJ databases">
        <title>Chromosome-scale assembly of Riccia sorocarpa.</title>
        <authorList>
            <person name="Paukszto L."/>
        </authorList>
    </citation>
    <scope>NUCLEOTIDE SEQUENCE [LARGE SCALE GENOMIC DNA]</scope>
    <source>
        <strain evidence="1">LP-2024</strain>
        <tissue evidence="1">Aerial parts of the thallus</tissue>
    </source>
</reference>
<gene>
    <name evidence="1" type="ORF">R1sor_021756</name>
</gene>
<sequence length="379" mass="42247">MPVFANTYGRFHPPLSHLFVFSTEGDFFSRPVLSSELDPWEEPAISIPTAELNVEMEIPGFVWASPVGTCRICSQWHSTFHKNGWFVWTSQLYTILAANLNSNTDARRAGQNCIAGGDFVKTIFRSWVASPLRCYRVLAVYWLARTDGMFEPQACEIQGSGRTLKKRLAGDLVLDSAMTEAESITGTPRPKPRLQPTRTGTRADKELVNVGNVSCIFTNQDIYDVFHAMVTTILGRDADFRKPGFAVDSVWKRRRDDGSVVRACTPTRDPSGEGFSCGPMTKEIDRNVDQFLEEQGTSSALREELQQARADYELLLAELNDALACGGTDQEDGGVELTSLQEQLSGTRLQLDYARGEVELMKKENDARVRELNASLENV</sequence>